<gene>
    <name evidence="1" type="ORF">C1J01_12395</name>
</gene>
<dbReference type="SUPFAM" id="SSF52540">
    <property type="entry name" value="P-loop containing nucleoside triphosphate hydrolases"/>
    <property type="match status" value="1"/>
</dbReference>
<dbReference type="Gene3D" id="3.40.50.300">
    <property type="entry name" value="P-loop containing nucleotide triphosphate hydrolases"/>
    <property type="match status" value="1"/>
</dbReference>
<protein>
    <submittedName>
        <fullName evidence="1">AAA family ATPase</fullName>
    </submittedName>
</protein>
<dbReference type="AlphaFoldDB" id="A0A2W2EA15"/>
<evidence type="ECO:0000313" key="1">
    <source>
        <dbReference type="EMBL" id="PZG19393.1"/>
    </source>
</evidence>
<dbReference type="Proteomes" id="UP000249304">
    <property type="component" value="Unassembled WGS sequence"/>
</dbReference>
<proteinExistence type="predicted"/>
<reference evidence="1 2" key="1">
    <citation type="submission" date="2018-01" db="EMBL/GenBank/DDBJ databases">
        <title>Draft genome sequence of Nonomuraea sp. KC333.</title>
        <authorList>
            <person name="Sahin N."/>
            <person name="Saygin H."/>
            <person name="Ay H."/>
        </authorList>
    </citation>
    <scope>NUCLEOTIDE SEQUENCE [LARGE SCALE GENOMIC DNA]</scope>
    <source>
        <strain evidence="1 2">KC333</strain>
    </source>
</reference>
<sequence>MAAEHDRGNDVSLGERLRSSRRASFVGRSAELAVFDGMLAADRPAFGLLWVHGPGGVGKTALCGMFAERARAAGRPVHVCDARDADMTPEALRAALGEPVPGQVTIVDTFERFAPLETWLRDSLLPGWPADGLLVVSGRRRPDERWLGDVGWQPLLRTLPLRNLRPDESRDYLRARGVVGVRQEQVIEFTHGHPLALALVAETLAQGRPLPPVRPEQEPELVRILLERLVEHVPGPRHRSALEVCAHVRVTTEETLAEVLGGDDTAELFAWLRGLSFAEHGPHGVCLHDLARDVLDADLRWRSPHEYRRLHAAARAAALRRVQATDGARQHRALLDFLFMHRNNPVMRHYQDWGSFGAVHTAPASPQALPELLSMVERYEGERSAALAEQWYRRQPSAFTAILDEDGEIVGLEATLSLHEASAEDIDADPATRAAMVFARRHGPPRPGDQVLYHRFAVSRDAYQAVSPGSSMFAVSAFRRWLVTPRLAWTFVALSDPDFWQPMFDYLNMPRVPEADFEVGRRYGVFSHDWRVEPPAAWFDLMEEREIEGTRAGGRPPAAETRPALVVLSEPEFRTAVRHALRGYTRLDVLAASPLLHSRVTVDQAAGDRPRPEDLRRVITEAAEALRGSPRDEKFYRAVHRTYLKPAPTQERAAEALGLPFSTYRSHLSTGIERISAWLWMRELAGPEPAQT</sequence>
<keyword evidence="2" id="KW-1185">Reference proteome</keyword>
<name>A0A2W2EA15_9ACTN</name>
<evidence type="ECO:0000313" key="2">
    <source>
        <dbReference type="Proteomes" id="UP000249304"/>
    </source>
</evidence>
<dbReference type="InterPro" id="IPR027417">
    <property type="entry name" value="P-loop_NTPase"/>
</dbReference>
<dbReference type="EMBL" id="POUD01000039">
    <property type="protein sequence ID" value="PZG19393.1"/>
    <property type="molecule type" value="Genomic_DNA"/>
</dbReference>
<organism evidence="1 2">
    <name type="scientific">Nonomuraea aridisoli</name>
    <dbReference type="NCBI Taxonomy" id="2070368"/>
    <lineage>
        <taxon>Bacteria</taxon>
        <taxon>Bacillati</taxon>
        <taxon>Actinomycetota</taxon>
        <taxon>Actinomycetes</taxon>
        <taxon>Streptosporangiales</taxon>
        <taxon>Streptosporangiaceae</taxon>
        <taxon>Nonomuraea</taxon>
    </lineage>
</organism>
<comment type="caution">
    <text evidence="1">The sequence shown here is derived from an EMBL/GenBank/DDBJ whole genome shotgun (WGS) entry which is preliminary data.</text>
</comment>
<accession>A0A2W2EA15</accession>